<comment type="caution">
    <text evidence="7">The sequence shown here is derived from an EMBL/GenBank/DDBJ whole genome shotgun (WGS) entry which is preliminary data.</text>
</comment>
<dbReference type="InterPro" id="IPR004843">
    <property type="entry name" value="Calcineurin-like_PHP"/>
</dbReference>
<keyword evidence="3" id="KW-0479">Metal-binding</keyword>
<dbReference type="RefSeq" id="WP_128981730.1">
    <property type="nucleotide sequence ID" value="NZ_PDKJ01000008.1"/>
</dbReference>
<dbReference type="CDD" id="cd07398">
    <property type="entry name" value="MPP_YbbF-LpxH"/>
    <property type="match status" value="1"/>
</dbReference>
<dbReference type="GO" id="GO:0016020">
    <property type="term" value="C:membrane"/>
    <property type="evidence" value="ECO:0007669"/>
    <property type="project" value="GOC"/>
</dbReference>
<name>A0A4Q0YBK4_9BACT</name>
<proteinExistence type="predicted"/>
<dbReference type="SUPFAM" id="SSF56300">
    <property type="entry name" value="Metallo-dependent phosphatases"/>
    <property type="match status" value="1"/>
</dbReference>
<keyword evidence="4" id="KW-0472">Membrane</keyword>
<dbReference type="InterPro" id="IPR029052">
    <property type="entry name" value="Metallo-depent_PP-like"/>
</dbReference>
<dbReference type="GO" id="GO:0009245">
    <property type="term" value="P:lipid A biosynthetic process"/>
    <property type="evidence" value="ECO:0007669"/>
    <property type="project" value="TreeGrafter"/>
</dbReference>
<keyword evidence="1" id="KW-1003">Cell membrane</keyword>
<dbReference type="PANTHER" id="PTHR34990">
    <property type="entry name" value="UDP-2,3-DIACYLGLUCOSAMINE HYDROLASE-RELATED"/>
    <property type="match status" value="1"/>
</dbReference>
<dbReference type="PANTHER" id="PTHR34990:SF2">
    <property type="entry name" value="BLL8164 PROTEIN"/>
    <property type="match status" value="1"/>
</dbReference>
<evidence type="ECO:0000313" key="8">
    <source>
        <dbReference type="Proteomes" id="UP000290172"/>
    </source>
</evidence>
<feature type="domain" description="Calcineurin-like phosphoesterase" evidence="6">
    <location>
        <begin position="11"/>
        <end position="196"/>
    </location>
</feature>
<evidence type="ECO:0000256" key="4">
    <source>
        <dbReference type="ARBA" id="ARBA00023136"/>
    </source>
</evidence>
<dbReference type="GO" id="GO:0008758">
    <property type="term" value="F:UDP-2,3-diacylglucosamine hydrolase activity"/>
    <property type="evidence" value="ECO:0007669"/>
    <property type="project" value="TreeGrafter"/>
</dbReference>
<evidence type="ECO:0000256" key="2">
    <source>
        <dbReference type="ARBA" id="ARBA00022519"/>
    </source>
</evidence>
<sequence length="231" mass="27560">MYLNIKRDAIFVADSHYNEKRLEFRIFLEKLQSGEVKCSQLFLMGDIFDFIAGEIDFFIKQNQDIIDKINELSNNLEVVYLEGNHDFNLKKLFPKVLIIERKKQPVFAKYGEKSVKIAHGDIFTPWHYNLYCSIIRNHYLLKILNFLDFNYLISKKVYYTLIEKNICRKMEDFNSFAKNRVKNYNSDIIIEGHYHEGKSYEHDKKLYVNIPSLCCDKKYFRLADSFIGENL</sequence>
<gene>
    <name evidence="7" type="ORF">CRV08_10180</name>
</gene>
<reference evidence="7 8" key="1">
    <citation type="submission" date="2017-10" db="EMBL/GenBank/DDBJ databases">
        <title>Genomics of the genus Arcobacter.</title>
        <authorList>
            <person name="Perez-Cataluna A."/>
            <person name="Figueras M.J."/>
        </authorList>
    </citation>
    <scope>NUCLEOTIDE SEQUENCE [LARGE SCALE GENOMIC DNA]</scope>
    <source>
        <strain evidence="7 8">CECT 8993</strain>
    </source>
</reference>
<evidence type="ECO:0000256" key="5">
    <source>
        <dbReference type="ARBA" id="ARBA00023211"/>
    </source>
</evidence>
<protein>
    <submittedName>
        <fullName evidence="7">UDP-2,3-diacylglucosamine hydrolase</fullName>
    </submittedName>
</protein>
<organism evidence="7 8">
    <name type="scientific">Halarcobacter ebronensis</name>
    <dbReference type="NCBI Taxonomy" id="1462615"/>
    <lineage>
        <taxon>Bacteria</taxon>
        <taxon>Pseudomonadati</taxon>
        <taxon>Campylobacterota</taxon>
        <taxon>Epsilonproteobacteria</taxon>
        <taxon>Campylobacterales</taxon>
        <taxon>Arcobacteraceae</taxon>
        <taxon>Halarcobacter</taxon>
    </lineage>
</organism>
<dbReference type="Proteomes" id="UP000290172">
    <property type="component" value="Unassembled WGS sequence"/>
</dbReference>
<dbReference type="GO" id="GO:0046872">
    <property type="term" value="F:metal ion binding"/>
    <property type="evidence" value="ECO:0007669"/>
    <property type="project" value="UniProtKB-KW"/>
</dbReference>
<dbReference type="AlphaFoldDB" id="A0A4Q0YBK4"/>
<dbReference type="Pfam" id="PF00149">
    <property type="entry name" value="Metallophos"/>
    <property type="match status" value="1"/>
</dbReference>
<dbReference type="InterPro" id="IPR043461">
    <property type="entry name" value="LpxH-like"/>
</dbReference>
<keyword evidence="5" id="KW-0464">Manganese</keyword>
<keyword evidence="7" id="KW-0378">Hydrolase</keyword>
<dbReference type="EMBL" id="PDKJ01000008">
    <property type="protein sequence ID" value="RXJ67726.1"/>
    <property type="molecule type" value="Genomic_DNA"/>
</dbReference>
<keyword evidence="2" id="KW-0997">Cell inner membrane</keyword>
<evidence type="ECO:0000313" key="7">
    <source>
        <dbReference type="EMBL" id="RXJ67726.1"/>
    </source>
</evidence>
<accession>A0A4Q0YBK4</accession>
<evidence type="ECO:0000256" key="1">
    <source>
        <dbReference type="ARBA" id="ARBA00022475"/>
    </source>
</evidence>
<evidence type="ECO:0000256" key="3">
    <source>
        <dbReference type="ARBA" id="ARBA00022723"/>
    </source>
</evidence>
<dbReference type="Gene3D" id="3.60.21.10">
    <property type="match status" value="1"/>
</dbReference>
<evidence type="ECO:0000259" key="6">
    <source>
        <dbReference type="Pfam" id="PF00149"/>
    </source>
</evidence>